<dbReference type="STRING" id="929713.NIASO_01740"/>
<dbReference type="HOGENOM" id="CLU_2684118_0_0_10"/>
<dbReference type="KEGG" id="nso:NIASO_01740"/>
<protein>
    <submittedName>
        <fullName evidence="1">Uncharacterized protein</fullName>
    </submittedName>
</protein>
<accession>W0F274</accession>
<keyword evidence="2" id="KW-1185">Reference proteome</keyword>
<proteinExistence type="predicted"/>
<sequence>MQKTKLPQSYRQILEKYCQIIACRFIIVHKNIFNFIIGYKAEKMGSHFLIIMTANRNQACKNIKNTEIKKQTRR</sequence>
<reference evidence="1 2" key="1">
    <citation type="submission" date="2013-12" db="EMBL/GenBank/DDBJ databases">
        <authorList>
            <consortium name="DOE Joint Genome Institute"/>
            <person name="Eisen J."/>
            <person name="Huntemann M."/>
            <person name="Han J."/>
            <person name="Chen A."/>
            <person name="Kyrpides N."/>
            <person name="Mavromatis K."/>
            <person name="Markowitz V."/>
            <person name="Palaniappan K."/>
            <person name="Ivanova N."/>
            <person name="Schaumberg A."/>
            <person name="Pati A."/>
            <person name="Liolios K."/>
            <person name="Nordberg H.P."/>
            <person name="Cantor M.N."/>
            <person name="Hua S.X."/>
            <person name="Woyke T."/>
        </authorList>
    </citation>
    <scope>NUCLEOTIDE SEQUENCE [LARGE SCALE GENOMIC DNA]</scope>
    <source>
        <strain evidence="2">DSM 19437</strain>
    </source>
</reference>
<evidence type="ECO:0000313" key="1">
    <source>
        <dbReference type="EMBL" id="AHF17102.1"/>
    </source>
</evidence>
<evidence type="ECO:0000313" key="2">
    <source>
        <dbReference type="Proteomes" id="UP000003586"/>
    </source>
</evidence>
<dbReference type="Proteomes" id="UP000003586">
    <property type="component" value="Chromosome"/>
</dbReference>
<dbReference type="EMBL" id="CP007035">
    <property type="protein sequence ID" value="AHF17102.1"/>
    <property type="molecule type" value="Genomic_DNA"/>
</dbReference>
<name>W0F274_9BACT</name>
<gene>
    <name evidence="1" type="ORF">NIASO_01740</name>
</gene>
<organism evidence="1 2">
    <name type="scientific">Niabella soli DSM 19437</name>
    <dbReference type="NCBI Taxonomy" id="929713"/>
    <lineage>
        <taxon>Bacteria</taxon>
        <taxon>Pseudomonadati</taxon>
        <taxon>Bacteroidota</taxon>
        <taxon>Chitinophagia</taxon>
        <taxon>Chitinophagales</taxon>
        <taxon>Chitinophagaceae</taxon>
        <taxon>Niabella</taxon>
    </lineage>
</organism>
<dbReference type="AlphaFoldDB" id="W0F274"/>